<comment type="similarity">
    <text evidence="1">Belongs to the short-chain dehydrogenases/reductases (SDR) family.</text>
</comment>
<evidence type="ECO:0000256" key="1">
    <source>
        <dbReference type="ARBA" id="ARBA00006484"/>
    </source>
</evidence>
<dbReference type="Pfam" id="PF13561">
    <property type="entry name" value="adh_short_C2"/>
    <property type="match status" value="1"/>
</dbReference>
<dbReference type="PROSITE" id="PS00061">
    <property type="entry name" value="ADH_SHORT"/>
    <property type="match status" value="1"/>
</dbReference>
<dbReference type="SUPFAM" id="SSF51735">
    <property type="entry name" value="NAD(P)-binding Rossmann-fold domains"/>
    <property type="match status" value="1"/>
</dbReference>
<dbReference type="PRINTS" id="PR00081">
    <property type="entry name" value="GDHRDH"/>
</dbReference>
<accession>A0A132EB52</accession>
<dbReference type="OrthoDB" id="7064009at2"/>
<dbReference type="InterPro" id="IPR057326">
    <property type="entry name" value="KR_dom"/>
</dbReference>
<dbReference type="RefSeq" id="WP_060245498.1">
    <property type="nucleotide sequence ID" value="NZ_LPJR01000067.1"/>
</dbReference>
<dbReference type="FunFam" id="3.40.50.720:FF:000084">
    <property type="entry name" value="Short-chain dehydrogenase reductase"/>
    <property type="match status" value="1"/>
</dbReference>
<evidence type="ECO:0000313" key="4">
    <source>
        <dbReference type="Proteomes" id="UP000062912"/>
    </source>
</evidence>
<name>A0A132EB52_9BURK</name>
<sequence length="262" mass="27674">MRFKNQVVLVTGSARGIGYQTAARFAMEGARIVVNDLDHAAVDEAVDTIRQQGGQAIAAACDATDDTQVRRTVRDVLARTDRIDVLVNNAGIYSLCAPQDLAPEDWRRTIGVNLDGAFYWSQAVGALSMLPRRAGTIVNVASGAGLAGIPDAPAYVASKHGLIGLTRALAVDWGPYNIRVNAVCPGLTWTALARLGQSQNPEAFEARERRIPLGRAATLDDQAAAILFLASAEANSVHGLIMNVDGGTAAMSSGYTAQMPQT</sequence>
<dbReference type="AlphaFoldDB" id="A0A132EB52"/>
<dbReference type="GO" id="GO:0016616">
    <property type="term" value="F:oxidoreductase activity, acting on the CH-OH group of donors, NAD or NADP as acceptor"/>
    <property type="evidence" value="ECO:0007669"/>
    <property type="project" value="UniProtKB-ARBA"/>
</dbReference>
<comment type="caution">
    <text evidence="3">The sequence shown here is derived from an EMBL/GenBank/DDBJ whole genome shotgun (WGS) entry which is preliminary data.</text>
</comment>
<dbReference type="InterPro" id="IPR002347">
    <property type="entry name" value="SDR_fam"/>
</dbReference>
<dbReference type="NCBIfam" id="NF005559">
    <property type="entry name" value="PRK07231.1"/>
    <property type="match status" value="1"/>
</dbReference>
<feature type="domain" description="Ketoreductase" evidence="2">
    <location>
        <begin position="6"/>
        <end position="176"/>
    </location>
</feature>
<evidence type="ECO:0000259" key="2">
    <source>
        <dbReference type="SMART" id="SM00822"/>
    </source>
</evidence>
<organism evidence="3 4">
    <name type="scientific">Burkholderia pseudomultivorans</name>
    <dbReference type="NCBI Taxonomy" id="1207504"/>
    <lineage>
        <taxon>Bacteria</taxon>
        <taxon>Pseudomonadati</taxon>
        <taxon>Pseudomonadota</taxon>
        <taxon>Betaproteobacteria</taxon>
        <taxon>Burkholderiales</taxon>
        <taxon>Burkholderiaceae</taxon>
        <taxon>Burkholderia</taxon>
        <taxon>Burkholderia cepacia complex</taxon>
    </lineage>
</organism>
<dbReference type="InterPro" id="IPR020904">
    <property type="entry name" value="Sc_DH/Rdtase_CS"/>
</dbReference>
<dbReference type="CDD" id="cd05233">
    <property type="entry name" value="SDR_c"/>
    <property type="match status" value="1"/>
</dbReference>
<dbReference type="Proteomes" id="UP000062912">
    <property type="component" value="Unassembled WGS sequence"/>
</dbReference>
<protein>
    <submittedName>
        <fullName evidence="3">Short-chain dehydrogenase</fullName>
    </submittedName>
</protein>
<dbReference type="InterPro" id="IPR036291">
    <property type="entry name" value="NAD(P)-bd_dom_sf"/>
</dbReference>
<gene>
    <name evidence="3" type="ORF">WT56_01160</name>
</gene>
<dbReference type="Gene3D" id="3.40.50.720">
    <property type="entry name" value="NAD(P)-binding Rossmann-like Domain"/>
    <property type="match status" value="1"/>
</dbReference>
<dbReference type="SMART" id="SM00822">
    <property type="entry name" value="PKS_KR"/>
    <property type="match status" value="1"/>
</dbReference>
<dbReference type="EMBL" id="LPJR01000067">
    <property type="protein sequence ID" value="KWF22783.1"/>
    <property type="molecule type" value="Genomic_DNA"/>
</dbReference>
<dbReference type="PANTHER" id="PTHR42760">
    <property type="entry name" value="SHORT-CHAIN DEHYDROGENASES/REDUCTASES FAMILY MEMBER"/>
    <property type="match status" value="1"/>
</dbReference>
<dbReference type="PRINTS" id="PR00080">
    <property type="entry name" value="SDRFAMILY"/>
</dbReference>
<proteinExistence type="inferred from homology"/>
<reference evidence="3 4" key="1">
    <citation type="submission" date="2015-11" db="EMBL/GenBank/DDBJ databases">
        <title>Expanding the genomic diversity of Burkholderia species for the development of highly accurate diagnostics.</title>
        <authorList>
            <person name="Sahl J."/>
            <person name="Keim P."/>
            <person name="Wagner D."/>
        </authorList>
    </citation>
    <scope>NUCLEOTIDE SEQUENCE [LARGE SCALE GENOMIC DNA]</scope>
    <source>
        <strain evidence="3 4">MSMB368WGS</strain>
    </source>
</reference>
<evidence type="ECO:0000313" key="3">
    <source>
        <dbReference type="EMBL" id="KWF22783.1"/>
    </source>
</evidence>